<evidence type="ECO:0000259" key="5">
    <source>
        <dbReference type="Pfam" id="PF00108"/>
    </source>
</evidence>
<evidence type="ECO:0000256" key="3">
    <source>
        <dbReference type="ARBA" id="ARBA00023315"/>
    </source>
</evidence>
<feature type="domain" description="Thiolase N-terminal" evidence="5">
    <location>
        <begin position="3"/>
        <end position="217"/>
    </location>
</feature>
<dbReference type="GO" id="GO:0003988">
    <property type="term" value="F:acetyl-CoA C-acyltransferase activity"/>
    <property type="evidence" value="ECO:0007669"/>
    <property type="project" value="UniProtKB-ARBA"/>
</dbReference>
<comment type="similarity">
    <text evidence="1 4">Belongs to the thiolase-like superfamily. Thiolase family.</text>
</comment>
<dbReference type="Gene3D" id="3.40.47.10">
    <property type="match status" value="2"/>
</dbReference>
<dbReference type="InterPro" id="IPR016039">
    <property type="entry name" value="Thiolase-like"/>
</dbReference>
<dbReference type="EMBL" id="CP061038">
    <property type="protein sequence ID" value="QNQ10868.1"/>
    <property type="molecule type" value="Genomic_DNA"/>
</dbReference>
<keyword evidence="2 4" id="KW-0808">Transferase</keyword>
<keyword evidence="8" id="KW-1185">Reference proteome</keyword>
<dbReference type="InterPro" id="IPR002155">
    <property type="entry name" value="Thiolase"/>
</dbReference>
<evidence type="ECO:0000313" key="7">
    <source>
        <dbReference type="EMBL" id="QNQ10868.1"/>
    </source>
</evidence>
<sequence length="382" mass="38586">MSVYIRDALRTPRGKAKPDGGLAQQAPQGLVAALVEALETRAPGAKDTDALMLGCVGQIGAQGGNIAMVAKLAAGLPDRASAQTINAYCASGLVAIGQAAALIETGAIDTALAGGVEMMSAVGFMADEASFYTDRDLPQAAQYLPVAIAADRLATREGVSREAMDAVTATSQARAAAAEGNATLTASRIAVADLANDECVRPGLTLDKLAPLPAAFAAFAAGYRDVLGTETIAYTHSIAHAPPICDGAGLAALTRTADGARAKIIAYAEVGGDPAASLTAGFAAMDKVLARSGLTLADIDRIEFMEAFAVTIAKFLRDRDVDPARVNISGGHLAKGHPMGATGAILLSTLLDTLDACDGRLGLVVVTGASGVGAAMIVEQLA</sequence>
<dbReference type="PROSITE" id="PS00737">
    <property type="entry name" value="THIOLASE_2"/>
    <property type="match status" value="1"/>
</dbReference>
<dbReference type="PIRSF" id="PIRSF000429">
    <property type="entry name" value="Ac-CoA_Ac_transf"/>
    <property type="match status" value="1"/>
</dbReference>
<gene>
    <name evidence="7" type="ORF">H3Z74_06700</name>
</gene>
<evidence type="ECO:0000256" key="2">
    <source>
        <dbReference type="ARBA" id="ARBA00022679"/>
    </source>
</evidence>
<dbReference type="InterPro" id="IPR020615">
    <property type="entry name" value="Thiolase_acyl_enz_int_AS"/>
</dbReference>
<dbReference type="RefSeq" id="WP_187763158.1">
    <property type="nucleotide sequence ID" value="NZ_CP061038.1"/>
</dbReference>
<protein>
    <submittedName>
        <fullName evidence="7">Acyl-CoA thiolase</fullName>
    </submittedName>
</protein>
<dbReference type="KEGG" id="spap:H3Z74_06700"/>
<name>A0A7H0LMG5_9SPHN</name>
<dbReference type="PANTHER" id="PTHR43365:SF1">
    <property type="entry name" value="ACETYL-COA C-ACYLTRANSFERASE"/>
    <property type="match status" value="1"/>
</dbReference>
<reference evidence="7 8" key="1">
    <citation type="submission" date="2020-09" db="EMBL/GenBank/DDBJ databases">
        <title>Sphingomonas sp., a new species isolated from pork steak.</title>
        <authorList>
            <person name="Heidler von Heilborn D."/>
        </authorList>
    </citation>
    <scope>NUCLEOTIDE SEQUENCE [LARGE SCALE GENOMIC DNA]</scope>
    <source>
        <strain evidence="8">S8-3T</strain>
    </source>
</reference>
<proteinExistence type="inferred from homology"/>
<dbReference type="PANTHER" id="PTHR43365">
    <property type="entry name" value="BLR7806 PROTEIN"/>
    <property type="match status" value="1"/>
</dbReference>
<dbReference type="InterPro" id="IPR020617">
    <property type="entry name" value="Thiolase_C"/>
</dbReference>
<evidence type="ECO:0000259" key="6">
    <source>
        <dbReference type="Pfam" id="PF02803"/>
    </source>
</evidence>
<keyword evidence="3 4" id="KW-0012">Acyltransferase</keyword>
<dbReference type="InterPro" id="IPR020613">
    <property type="entry name" value="Thiolase_CS"/>
</dbReference>
<dbReference type="Pfam" id="PF02803">
    <property type="entry name" value="Thiolase_C"/>
    <property type="match status" value="1"/>
</dbReference>
<accession>A0A7H0LMG5</accession>
<organism evidence="7 8">
    <name type="scientific">Sphingomonas alpina</name>
    <dbReference type="NCBI Taxonomy" id="653931"/>
    <lineage>
        <taxon>Bacteria</taxon>
        <taxon>Pseudomonadati</taxon>
        <taxon>Pseudomonadota</taxon>
        <taxon>Alphaproteobacteria</taxon>
        <taxon>Sphingomonadales</taxon>
        <taxon>Sphingomonadaceae</taxon>
        <taxon>Sphingomonas</taxon>
    </lineage>
</organism>
<evidence type="ECO:0000256" key="1">
    <source>
        <dbReference type="ARBA" id="ARBA00010982"/>
    </source>
</evidence>
<feature type="domain" description="Thiolase C-terminal" evidence="6">
    <location>
        <begin position="261"/>
        <end position="379"/>
    </location>
</feature>
<dbReference type="AlphaFoldDB" id="A0A7H0LMG5"/>
<dbReference type="Pfam" id="PF00108">
    <property type="entry name" value="Thiolase_N"/>
    <property type="match status" value="1"/>
</dbReference>
<dbReference type="Proteomes" id="UP000516148">
    <property type="component" value="Chromosome"/>
</dbReference>
<evidence type="ECO:0000313" key="8">
    <source>
        <dbReference type="Proteomes" id="UP000516148"/>
    </source>
</evidence>
<dbReference type="InterPro" id="IPR020616">
    <property type="entry name" value="Thiolase_N"/>
</dbReference>
<dbReference type="PROSITE" id="PS00098">
    <property type="entry name" value="THIOLASE_1"/>
    <property type="match status" value="1"/>
</dbReference>
<dbReference type="SUPFAM" id="SSF53901">
    <property type="entry name" value="Thiolase-like"/>
    <property type="match status" value="2"/>
</dbReference>
<evidence type="ECO:0000256" key="4">
    <source>
        <dbReference type="RuleBase" id="RU003557"/>
    </source>
</evidence>